<reference evidence="1" key="1">
    <citation type="submission" date="2022-06" db="EMBL/GenBank/DDBJ databases">
        <title>Phylogenomic reconstructions and comparative analyses of Kickxellomycotina fungi.</title>
        <authorList>
            <person name="Reynolds N.K."/>
            <person name="Stajich J.E."/>
            <person name="Barry K."/>
            <person name="Grigoriev I.V."/>
            <person name="Crous P."/>
            <person name="Smith M.E."/>
        </authorList>
    </citation>
    <scope>NUCLEOTIDE SEQUENCE</scope>
    <source>
        <strain evidence="1">RSA 2271</strain>
    </source>
</reference>
<protein>
    <submittedName>
        <fullName evidence="1">3'-5'-exoribonuclease</fullName>
    </submittedName>
</protein>
<name>A0ACC1HKJ5_9FUNG</name>
<evidence type="ECO:0000313" key="1">
    <source>
        <dbReference type="EMBL" id="KAJ1675668.1"/>
    </source>
</evidence>
<keyword evidence="2" id="KW-1185">Reference proteome</keyword>
<dbReference type="EMBL" id="JAMZIH010005211">
    <property type="protein sequence ID" value="KAJ1675668.1"/>
    <property type="molecule type" value="Genomic_DNA"/>
</dbReference>
<proteinExistence type="predicted"/>
<sequence length="295" mass="32231">MFSDRKRVNGPERSVMPLSEAPEPLVAKGEILNKQKRKDGRSLHFPRPVFLRTGLVSNAGGSAYYEQDKIRIACAVYGPRPFKKVGVSAGIGGPSSGGSAAPNQAIFDCDFKYSTFSCSWRRSHIKDSDEKEISAIISQALCPSIRLELYPKSSIDVYITVIESDGRNATIAAAINCASAALVDAGIEMYDLVASTSLGRFEDHWVVDCTQTEENEADGSTLIAFMASANEVTQFIQQGKTSLLQTKETAKIGSLVDIQNCEDPEGLKVFYYLVQDLKCLVFSLISLHFKIKPIA</sequence>
<gene>
    <name evidence="1" type="primary">MTR3</name>
    <name evidence="1" type="ORF">EV182_000818</name>
</gene>
<comment type="caution">
    <text evidence="1">The sequence shown here is derived from an EMBL/GenBank/DDBJ whole genome shotgun (WGS) entry which is preliminary data.</text>
</comment>
<organism evidence="1 2">
    <name type="scientific">Spiromyces aspiralis</name>
    <dbReference type="NCBI Taxonomy" id="68401"/>
    <lineage>
        <taxon>Eukaryota</taxon>
        <taxon>Fungi</taxon>
        <taxon>Fungi incertae sedis</taxon>
        <taxon>Zoopagomycota</taxon>
        <taxon>Kickxellomycotina</taxon>
        <taxon>Kickxellomycetes</taxon>
        <taxon>Kickxellales</taxon>
        <taxon>Kickxellaceae</taxon>
        <taxon>Spiromyces</taxon>
    </lineage>
</organism>
<evidence type="ECO:0000313" key="2">
    <source>
        <dbReference type="Proteomes" id="UP001145114"/>
    </source>
</evidence>
<dbReference type="Proteomes" id="UP001145114">
    <property type="component" value="Unassembled WGS sequence"/>
</dbReference>
<accession>A0ACC1HKJ5</accession>